<feature type="region of interest" description="Disordered" evidence="6">
    <location>
        <begin position="1"/>
        <end position="59"/>
    </location>
</feature>
<keyword evidence="10" id="KW-1185">Reference proteome</keyword>
<dbReference type="InterPro" id="IPR046965">
    <property type="entry name" value="Cyclin_A/B-like"/>
</dbReference>
<dbReference type="SUPFAM" id="SSF47954">
    <property type="entry name" value="Cyclin-like"/>
    <property type="match status" value="2"/>
</dbReference>
<dbReference type="InterPro" id="IPR036915">
    <property type="entry name" value="Cyclin-like_sf"/>
</dbReference>
<sequence length="513" mass="57130">MQSRRAARVRSASNIEANDENKATTTTRLTRAKAAALSTDAASTKLTTSKLSTTTTTTAAQNNRKRAALGDVSNVVKADGGAVEESKKVGGKKVSSKIALTNKAAATNGVTKTTRTAKAAPIKNTGKEEEVKRTNNGSGVMAKSRKRTTTAAAAAAKAKKEVVVEEKDASSVTTTTTTTAAAAAPTVKAVAAVELKVKVDAKEAEPVVHASKKIRTKEPAPRPPHNDLDDEDADDPLMVSEYVSEIFDYLREIEPATQPNPDYMDHQDELKWKMRGILIDWLIEVHTRFRLLPETLFLAVNIVDRFLSSKVVKLDKLQLVGVTAMFIAAKYEEVFSPHVQYFRHVADDGFTEEEILRAERFVLSTLDYNLSYPNPMNFLRRISKADQYDFQTRTVAKYLMEISLLDHRFMEFLPSHVAAAAMYLSRMMLERGPWDADLIHYSDYTEDQIMPVFHLMIDYLARPVKHEAFFKKYASKKFMKASIHARQWAKKNAKAHGIDISAPEPVESEEESR</sequence>
<feature type="domain" description="Cyclin-like" evidence="7">
    <location>
        <begin position="280"/>
        <end position="364"/>
    </location>
</feature>
<dbReference type="Gene3D" id="1.10.472.10">
    <property type="entry name" value="Cyclin-like"/>
    <property type="match status" value="2"/>
</dbReference>
<feature type="region of interest" description="Disordered" evidence="6">
    <location>
        <begin position="209"/>
        <end position="234"/>
    </location>
</feature>
<dbReference type="InterPro" id="IPR048258">
    <property type="entry name" value="Cyclins_cyclin-box"/>
</dbReference>
<evidence type="ECO:0000313" key="9">
    <source>
        <dbReference type="EMBL" id="RPB14986.1"/>
    </source>
</evidence>
<dbReference type="InterPro" id="IPR039361">
    <property type="entry name" value="Cyclin"/>
</dbReference>
<dbReference type="FunFam" id="1.10.472.10:FF:000005">
    <property type="entry name" value="G2/mitotic-specific cyclin B"/>
    <property type="match status" value="1"/>
</dbReference>
<dbReference type="GO" id="GO:0016538">
    <property type="term" value="F:cyclin-dependent protein serine/threonine kinase regulator activity"/>
    <property type="evidence" value="ECO:0007669"/>
    <property type="project" value="InterPro"/>
</dbReference>
<dbReference type="InterPro" id="IPR006671">
    <property type="entry name" value="Cyclin_N"/>
</dbReference>
<dbReference type="PIRSF" id="PIRSF001771">
    <property type="entry name" value="Cyclin_A_B_D_E"/>
    <property type="match status" value="1"/>
</dbReference>
<dbReference type="AlphaFoldDB" id="A0A3N4KWQ2"/>
<dbReference type="OrthoDB" id="5590282at2759"/>
<dbReference type="Proteomes" id="UP000277580">
    <property type="component" value="Unassembled WGS sequence"/>
</dbReference>
<dbReference type="PANTHER" id="PTHR10177">
    <property type="entry name" value="CYCLINS"/>
    <property type="match status" value="1"/>
</dbReference>
<organism evidence="9 10">
    <name type="scientific">Morchella conica CCBAS932</name>
    <dbReference type="NCBI Taxonomy" id="1392247"/>
    <lineage>
        <taxon>Eukaryota</taxon>
        <taxon>Fungi</taxon>
        <taxon>Dikarya</taxon>
        <taxon>Ascomycota</taxon>
        <taxon>Pezizomycotina</taxon>
        <taxon>Pezizomycetes</taxon>
        <taxon>Pezizales</taxon>
        <taxon>Morchellaceae</taxon>
        <taxon>Morchella</taxon>
    </lineage>
</organism>
<evidence type="ECO:0000259" key="7">
    <source>
        <dbReference type="SMART" id="SM00385"/>
    </source>
</evidence>
<evidence type="ECO:0000313" key="10">
    <source>
        <dbReference type="Proteomes" id="UP000277580"/>
    </source>
</evidence>
<dbReference type="FunFam" id="1.10.472.10:FF:000001">
    <property type="entry name" value="G2/mitotic-specific cyclin"/>
    <property type="match status" value="1"/>
</dbReference>
<name>A0A3N4KWQ2_9PEZI</name>
<keyword evidence="2" id="KW-0132">Cell division</keyword>
<feature type="domain" description="Cyclin-like" evidence="7">
    <location>
        <begin position="377"/>
        <end position="458"/>
    </location>
</feature>
<protein>
    <submittedName>
        <fullName evidence="9">A/B/D/E cyclin</fullName>
    </submittedName>
</protein>
<dbReference type="FunCoup" id="A0A3N4KWQ2">
    <property type="interactions" value="489"/>
</dbReference>
<dbReference type="PROSITE" id="PS00292">
    <property type="entry name" value="CYCLINS"/>
    <property type="match status" value="1"/>
</dbReference>
<feature type="region of interest" description="Disordered" evidence="6">
    <location>
        <begin position="494"/>
        <end position="513"/>
    </location>
</feature>
<dbReference type="InterPro" id="IPR013763">
    <property type="entry name" value="Cyclin-like_dom"/>
</dbReference>
<keyword evidence="4" id="KW-0131">Cell cycle</keyword>
<feature type="compositionally biased region" description="Basic and acidic residues" evidence="6">
    <location>
        <begin position="216"/>
        <end position="227"/>
    </location>
</feature>
<feature type="compositionally biased region" description="Low complexity" evidence="6">
    <location>
        <begin position="23"/>
        <end position="59"/>
    </location>
</feature>
<dbReference type="CDD" id="cd20512">
    <property type="entry name" value="CYCLIN_CLBs_yeast_rpt2"/>
    <property type="match status" value="1"/>
</dbReference>
<evidence type="ECO:0000256" key="5">
    <source>
        <dbReference type="RuleBase" id="RU000383"/>
    </source>
</evidence>
<dbReference type="CDD" id="cd20568">
    <property type="entry name" value="CYCLIN_CLBs_yeast_rpt1"/>
    <property type="match status" value="1"/>
</dbReference>
<dbReference type="EMBL" id="ML119115">
    <property type="protein sequence ID" value="RPB14986.1"/>
    <property type="molecule type" value="Genomic_DNA"/>
</dbReference>
<accession>A0A3N4KWQ2</accession>
<evidence type="ECO:0000256" key="1">
    <source>
        <dbReference type="ARBA" id="ARBA00006955"/>
    </source>
</evidence>
<dbReference type="STRING" id="1392247.A0A3N4KWQ2"/>
<evidence type="ECO:0000256" key="2">
    <source>
        <dbReference type="ARBA" id="ARBA00022618"/>
    </source>
</evidence>
<evidence type="ECO:0000259" key="8">
    <source>
        <dbReference type="SMART" id="SM01332"/>
    </source>
</evidence>
<evidence type="ECO:0000256" key="3">
    <source>
        <dbReference type="ARBA" id="ARBA00023127"/>
    </source>
</evidence>
<dbReference type="Pfam" id="PF00134">
    <property type="entry name" value="Cyclin_N"/>
    <property type="match status" value="1"/>
</dbReference>
<dbReference type="SMART" id="SM01332">
    <property type="entry name" value="Cyclin_C"/>
    <property type="match status" value="1"/>
</dbReference>
<dbReference type="GO" id="GO:0044772">
    <property type="term" value="P:mitotic cell cycle phase transition"/>
    <property type="evidence" value="ECO:0007669"/>
    <property type="project" value="InterPro"/>
</dbReference>
<evidence type="ECO:0000256" key="6">
    <source>
        <dbReference type="SAM" id="MobiDB-lite"/>
    </source>
</evidence>
<dbReference type="InParanoid" id="A0A3N4KWQ2"/>
<comment type="similarity">
    <text evidence="1">Belongs to the cyclin family. Cyclin AB subfamily.</text>
</comment>
<dbReference type="Pfam" id="PF02984">
    <property type="entry name" value="Cyclin_C"/>
    <property type="match status" value="1"/>
</dbReference>
<evidence type="ECO:0000256" key="4">
    <source>
        <dbReference type="ARBA" id="ARBA00023306"/>
    </source>
</evidence>
<gene>
    <name evidence="9" type="ORF">P167DRAFT_29196</name>
</gene>
<proteinExistence type="inferred from homology"/>
<dbReference type="InterPro" id="IPR004367">
    <property type="entry name" value="Cyclin_C-dom"/>
</dbReference>
<keyword evidence="3 5" id="KW-0195">Cyclin</keyword>
<feature type="domain" description="Cyclin C-terminal" evidence="8">
    <location>
        <begin position="373"/>
        <end position="487"/>
    </location>
</feature>
<dbReference type="GO" id="GO:0051301">
    <property type="term" value="P:cell division"/>
    <property type="evidence" value="ECO:0007669"/>
    <property type="project" value="UniProtKB-KW"/>
</dbReference>
<reference evidence="9 10" key="1">
    <citation type="journal article" date="2018" name="Nat. Ecol. Evol.">
        <title>Pezizomycetes genomes reveal the molecular basis of ectomycorrhizal truffle lifestyle.</title>
        <authorList>
            <person name="Murat C."/>
            <person name="Payen T."/>
            <person name="Noel B."/>
            <person name="Kuo A."/>
            <person name="Morin E."/>
            <person name="Chen J."/>
            <person name="Kohler A."/>
            <person name="Krizsan K."/>
            <person name="Balestrini R."/>
            <person name="Da Silva C."/>
            <person name="Montanini B."/>
            <person name="Hainaut M."/>
            <person name="Levati E."/>
            <person name="Barry K.W."/>
            <person name="Belfiori B."/>
            <person name="Cichocki N."/>
            <person name="Clum A."/>
            <person name="Dockter R.B."/>
            <person name="Fauchery L."/>
            <person name="Guy J."/>
            <person name="Iotti M."/>
            <person name="Le Tacon F."/>
            <person name="Lindquist E.A."/>
            <person name="Lipzen A."/>
            <person name="Malagnac F."/>
            <person name="Mello A."/>
            <person name="Molinier V."/>
            <person name="Miyauchi S."/>
            <person name="Poulain J."/>
            <person name="Riccioni C."/>
            <person name="Rubini A."/>
            <person name="Sitrit Y."/>
            <person name="Splivallo R."/>
            <person name="Traeger S."/>
            <person name="Wang M."/>
            <person name="Zifcakova L."/>
            <person name="Wipf D."/>
            <person name="Zambonelli A."/>
            <person name="Paolocci F."/>
            <person name="Nowrousian M."/>
            <person name="Ottonello S."/>
            <person name="Baldrian P."/>
            <person name="Spatafora J.W."/>
            <person name="Henrissat B."/>
            <person name="Nagy L.G."/>
            <person name="Aury J.M."/>
            <person name="Wincker P."/>
            <person name="Grigoriev I.V."/>
            <person name="Bonfante P."/>
            <person name="Martin F.M."/>
        </authorList>
    </citation>
    <scope>NUCLEOTIDE SEQUENCE [LARGE SCALE GENOMIC DNA]</scope>
    <source>
        <strain evidence="9 10">CCBAS932</strain>
    </source>
</reference>
<dbReference type="SMART" id="SM00385">
    <property type="entry name" value="CYCLIN"/>
    <property type="match status" value="2"/>
</dbReference>